<dbReference type="Proteomes" id="UP001055102">
    <property type="component" value="Unassembled WGS sequence"/>
</dbReference>
<proteinExistence type="predicted"/>
<feature type="signal peptide" evidence="1">
    <location>
        <begin position="1"/>
        <end position="20"/>
    </location>
</feature>
<reference evidence="2" key="2">
    <citation type="submission" date="2021-08" db="EMBL/GenBank/DDBJ databases">
        <authorList>
            <person name="Tani A."/>
            <person name="Ola A."/>
            <person name="Ogura Y."/>
            <person name="Katsura K."/>
            <person name="Hayashi T."/>
        </authorList>
    </citation>
    <scope>NUCLEOTIDE SEQUENCE</scope>
    <source>
        <strain evidence="2">LMG 23639</strain>
    </source>
</reference>
<evidence type="ECO:0000313" key="2">
    <source>
        <dbReference type="EMBL" id="GJE05483.1"/>
    </source>
</evidence>
<accession>A0ABQ4SUE9</accession>
<dbReference type="RefSeq" id="WP_238274169.1">
    <property type="nucleotide sequence ID" value="NZ_BPQR01000011.1"/>
</dbReference>
<evidence type="ECO:0000256" key="1">
    <source>
        <dbReference type="SAM" id="SignalP"/>
    </source>
</evidence>
<name>A0ABQ4SUE9_9HYPH</name>
<comment type="caution">
    <text evidence="2">The sequence shown here is derived from an EMBL/GenBank/DDBJ whole genome shotgun (WGS) entry which is preliminary data.</text>
</comment>
<reference evidence="2" key="1">
    <citation type="journal article" date="2021" name="Front. Microbiol.">
        <title>Comprehensive Comparative Genomics and Phenotyping of Methylobacterium Species.</title>
        <authorList>
            <person name="Alessa O."/>
            <person name="Ogura Y."/>
            <person name="Fujitani Y."/>
            <person name="Takami H."/>
            <person name="Hayashi T."/>
            <person name="Sahin N."/>
            <person name="Tani A."/>
        </authorList>
    </citation>
    <scope>NUCLEOTIDE SEQUENCE</scope>
    <source>
        <strain evidence="2">LMG 23639</strain>
    </source>
</reference>
<evidence type="ECO:0000313" key="3">
    <source>
        <dbReference type="Proteomes" id="UP001055102"/>
    </source>
</evidence>
<keyword evidence="3" id="KW-1185">Reference proteome</keyword>
<keyword evidence="1" id="KW-0732">Signal</keyword>
<protein>
    <submittedName>
        <fullName evidence="2">Uncharacterized protein</fullName>
    </submittedName>
</protein>
<sequence length="156" mass="16813">MRLATVLATFTLFATAPAWAVDYRWVVGTGQGTVEASIRNKDGGRFTLFCGSGTDEKRSGIILEGVAAKAPKGQPVDVQVIVDGENHVFRIKDGYGPVDARGARLELQRMAQALVASRARTFTVEYPSLDAAETYPLANVRDAVRDGKKTIVTPCL</sequence>
<feature type="chain" id="PRO_5045158962" evidence="1">
    <location>
        <begin position="21"/>
        <end position="156"/>
    </location>
</feature>
<organism evidence="2 3">
    <name type="scientific">Methylobacterium jeotgali</name>
    <dbReference type="NCBI Taxonomy" id="381630"/>
    <lineage>
        <taxon>Bacteria</taxon>
        <taxon>Pseudomonadati</taxon>
        <taxon>Pseudomonadota</taxon>
        <taxon>Alphaproteobacteria</taxon>
        <taxon>Hyphomicrobiales</taxon>
        <taxon>Methylobacteriaceae</taxon>
        <taxon>Methylobacterium</taxon>
    </lineage>
</organism>
<gene>
    <name evidence="2" type="ORF">AOPFMNJM_0783</name>
</gene>
<dbReference type="EMBL" id="BPQR01000011">
    <property type="protein sequence ID" value="GJE05483.1"/>
    <property type="molecule type" value="Genomic_DNA"/>
</dbReference>